<evidence type="ECO:0000256" key="3">
    <source>
        <dbReference type="ARBA" id="ARBA00022771"/>
    </source>
</evidence>
<gene>
    <name evidence="9" type="ORF">PVAND_009854</name>
</gene>
<dbReference type="PANTHER" id="PTHR24379:SF121">
    <property type="entry name" value="C2H2-TYPE DOMAIN-CONTAINING PROTEIN"/>
    <property type="match status" value="1"/>
</dbReference>
<dbReference type="InterPro" id="IPR036236">
    <property type="entry name" value="Znf_C2H2_sf"/>
</dbReference>
<dbReference type="SUPFAM" id="SSF57716">
    <property type="entry name" value="Glucocorticoid receptor-like (DNA-binding domain)"/>
    <property type="match status" value="1"/>
</dbReference>
<feature type="binding site" evidence="6">
    <location>
        <position position="62"/>
    </location>
    <ligand>
        <name>Zn(2+)</name>
        <dbReference type="ChEBI" id="CHEBI:29105"/>
    </ligand>
</feature>
<evidence type="ECO:0000259" key="7">
    <source>
        <dbReference type="PROSITE" id="PS50157"/>
    </source>
</evidence>
<dbReference type="SMART" id="SM00355">
    <property type="entry name" value="ZnF_C2H2"/>
    <property type="match status" value="5"/>
</dbReference>
<proteinExistence type="predicted"/>
<feature type="domain" description="C2H2-type" evidence="7">
    <location>
        <begin position="193"/>
        <end position="220"/>
    </location>
</feature>
<dbReference type="OrthoDB" id="7741555at2759"/>
<dbReference type="PROSITE" id="PS51915">
    <property type="entry name" value="ZAD"/>
    <property type="match status" value="1"/>
</dbReference>
<evidence type="ECO:0000256" key="2">
    <source>
        <dbReference type="ARBA" id="ARBA00022737"/>
    </source>
</evidence>
<dbReference type="GO" id="GO:0008270">
    <property type="term" value="F:zinc ion binding"/>
    <property type="evidence" value="ECO:0007669"/>
    <property type="project" value="UniProtKB-UniRule"/>
</dbReference>
<evidence type="ECO:0000256" key="1">
    <source>
        <dbReference type="ARBA" id="ARBA00022723"/>
    </source>
</evidence>
<comment type="caution">
    <text evidence="9">The sequence shown here is derived from an EMBL/GenBank/DDBJ whole genome shotgun (WGS) entry which is preliminary data.</text>
</comment>
<dbReference type="EMBL" id="JADBJN010000001">
    <property type="protein sequence ID" value="KAG5680343.1"/>
    <property type="molecule type" value="Genomic_DNA"/>
</dbReference>
<evidence type="ECO:0000313" key="9">
    <source>
        <dbReference type="EMBL" id="KAG5680343.1"/>
    </source>
</evidence>
<accession>A0A9J6CEI4</accession>
<dbReference type="InterPro" id="IPR013087">
    <property type="entry name" value="Znf_C2H2_type"/>
</dbReference>
<evidence type="ECO:0008006" key="11">
    <source>
        <dbReference type="Google" id="ProtNLM"/>
    </source>
</evidence>
<feature type="binding site" evidence="6">
    <location>
        <position position="19"/>
    </location>
    <ligand>
        <name>Zn(2+)</name>
        <dbReference type="ChEBI" id="CHEBI:29105"/>
    </ligand>
</feature>
<evidence type="ECO:0000256" key="5">
    <source>
        <dbReference type="PROSITE-ProRule" id="PRU00042"/>
    </source>
</evidence>
<dbReference type="SUPFAM" id="SSF57667">
    <property type="entry name" value="beta-beta-alpha zinc fingers"/>
    <property type="match status" value="3"/>
</dbReference>
<feature type="domain" description="C2H2-type" evidence="7">
    <location>
        <begin position="224"/>
        <end position="252"/>
    </location>
</feature>
<organism evidence="9 10">
    <name type="scientific">Polypedilum vanderplanki</name>
    <name type="common">Sleeping chironomid midge</name>
    <dbReference type="NCBI Taxonomy" id="319348"/>
    <lineage>
        <taxon>Eukaryota</taxon>
        <taxon>Metazoa</taxon>
        <taxon>Ecdysozoa</taxon>
        <taxon>Arthropoda</taxon>
        <taxon>Hexapoda</taxon>
        <taxon>Insecta</taxon>
        <taxon>Pterygota</taxon>
        <taxon>Neoptera</taxon>
        <taxon>Endopterygota</taxon>
        <taxon>Diptera</taxon>
        <taxon>Nematocera</taxon>
        <taxon>Chironomoidea</taxon>
        <taxon>Chironomidae</taxon>
        <taxon>Chironominae</taxon>
        <taxon>Polypedilum</taxon>
        <taxon>Polypedilum</taxon>
    </lineage>
</organism>
<dbReference type="PROSITE" id="PS00028">
    <property type="entry name" value="ZINC_FINGER_C2H2_1"/>
    <property type="match status" value="3"/>
</dbReference>
<name>A0A9J6CEI4_POLVA</name>
<dbReference type="AlphaFoldDB" id="A0A9J6CEI4"/>
<feature type="domain" description="ZAD" evidence="8">
    <location>
        <begin position="17"/>
        <end position="89"/>
    </location>
</feature>
<evidence type="ECO:0000313" key="10">
    <source>
        <dbReference type="Proteomes" id="UP001107558"/>
    </source>
</evidence>
<dbReference type="Proteomes" id="UP001107558">
    <property type="component" value="Chromosome 1"/>
</dbReference>
<evidence type="ECO:0000256" key="6">
    <source>
        <dbReference type="PROSITE-ProRule" id="PRU01263"/>
    </source>
</evidence>
<dbReference type="Gene3D" id="3.40.1800.20">
    <property type="match status" value="1"/>
</dbReference>
<dbReference type="FunFam" id="3.30.160.60:FF:000630">
    <property type="entry name" value="Zinc finger protein 180"/>
    <property type="match status" value="1"/>
</dbReference>
<dbReference type="Pfam" id="PF00096">
    <property type="entry name" value="zf-C2H2"/>
    <property type="match status" value="2"/>
</dbReference>
<feature type="binding site" evidence="6">
    <location>
        <position position="65"/>
    </location>
    <ligand>
        <name>Zn(2+)</name>
        <dbReference type="ChEBI" id="CHEBI:29105"/>
    </ligand>
</feature>
<dbReference type="SMART" id="SM00868">
    <property type="entry name" value="zf-AD"/>
    <property type="match status" value="1"/>
</dbReference>
<dbReference type="InterPro" id="IPR012934">
    <property type="entry name" value="Znf_AD"/>
</dbReference>
<evidence type="ECO:0000259" key="8">
    <source>
        <dbReference type="PROSITE" id="PS51915"/>
    </source>
</evidence>
<evidence type="ECO:0000256" key="4">
    <source>
        <dbReference type="ARBA" id="ARBA00022833"/>
    </source>
</evidence>
<feature type="binding site" evidence="6">
    <location>
        <position position="22"/>
    </location>
    <ligand>
        <name>Zn(2+)</name>
        <dbReference type="ChEBI" id="CHEBI:29105"/>
    </ligand>
</feature>
<dbReference type="PANTHER" id="PTHR24379">
    <property type="entry name" value="KRAB AND ZINC FINGER DOMAIN-CONTAINING"/>
    <property type="match status" value="1"/>
</dbReference>
<keyword evidence="4 6" id="KW-0862">Zinc</keyword>
<protein>
    <recommendedName>
        <fullName evidence="11">Zinc finger protein</fullName>
    </recommendedName>
</protein>
<sequence>MFEQKNSVINLADCVESNCRMCLKRFEEYDLKLQITENIKNNFEKLVNIELKLSTRYPQYICITCHNKLARFANYRQDIIQKQDLISIFNGQRILVDSSTPNAVIAKVLGNNKEQVNPEIKFLIPDQEMYEIDEDRYQDNYYQMQDPTTSKMSNANKKDEDIPFKCEFCFKEFKRQRTLNEHRDKIHYNQINYFCDNCGYGAFKKYDLKRHMRTHISKEFRKTYECNICHIKLLSPEGLKRHIKNIHSTTENYHCNYCYENFFRVVDFNSHMDSVHGTKTLFACNLCNDFYGTRYSLRKHKKDCKQKI</sequence>
<reference evidence="9" key="1">
    <citation type="submission" date="2021-03" db="EMBL/GenBank/DDBJ databases">
        <title>Chromosome level genome of the anhydrobiotic midge Polypedilum vanderplanki.</title>
        <authorList>
            <person name="Yoshida Y."/>
            <person name="Kikawada T."/>
            <person name="Gusev O."/>
        </authorList>
    </citation>
    <scope>NUCLEOTIDE SEQUENCE</scope>
    <source>
        <strain evidence="9">NIAS01</strain>
        <tissue evidence="9">Whole body or cell culture</tissue>
    </source>
</reference>
<dbReference type="Pfam" id="PF07776">
    <property type="entry name" value="zf-AD"/>
    <property type="match status" value="1"/>
</dbReference>
<dbReference type="GO" id="GO:0005634">
    <property type="term" value="C:nucleus"/>
    <property type="evidence" value="ECO:0007669"/>
    <property type="project" value="InterPro"/>
</dbReference>
<keyword evidence="10" id="KW-1185">Reference proteome</keyword>
<keyword evidence="3 5" id="KW-0863">Zinc-finger</keyword>
<keyword evidence="1 6" id="KW-0479">Metal-binding</keyword>
<feature type="domain" description="C2H2-type" evidence="7">
    <location>
        <begin position="164"/>
        <end position="192"/>
    </location>
</feature>
<dbReference type="PROSITE" id="PS50157">
    <property type="entry name" value="ZINC_FINGER_C2H2_2"/>
    <property type="match status" value="3"/>
</dbReference>
<dbReference type="Gene3D" id="3.30.160.60">
    <property type="entry name" value="Classic Zinc Finger"/>
    <property type="match status" value="3"/>
</dbReference>
<keyword evidence="2" id="KW-0677">Repeat</keyword>